<evidence type="ECO:0000313" key="4">
    <source>
        <dbReference type="Proteomes" id="UP001303115"/>
    </source>
</evidence>
<dbReference type="SUPFAM" id="SSF51735">
    <property type="entry name" value="NAD(P)-binding Rossmann-fold domains"/>
    <property type="match status" value="1"/>
</dbReference>
<dbReference type="PANTHER" id="PTHR43677:SF4">
    <property type="entry name" value="QUINONE OXIDOREDUCTASE-LIKE PROTEIN 2"/>
    <property type="match status" value="1"/>
</dbReference>
<sequence length="372" mass="39773">MATDTYQAAVLTELGAPLQLETRTIPQPAQGSAVVKVLAAPVLPYMKQVLDGTRGYPLTLPIVPSSSCIARVHAVAGDAVRLRPGQLVLCDLTIRARDQPATTILQGLNAFSAPALMAQWADGSFAEYAVFPLENVFALDEDRLLRRLGYSVEDLCLISACNVAFGGLAALDVKPGEKVVVCPATGRFGGAAVATALAMGARVWAAGRNAETLRALALPYADTGRIETVVLGGDLEQDKKTLLETAGGEGFDCYVDFSPPQAADSNHIQACLGSLRPFGRAVLNGGSLGAVSIPYLELMLKSLRIYGRFMYEREHTVRLIQMVEAGLLPLGDRINSKTVGRFKLDQIYEAMELASKESGWGKQVVLLPQGRE</sequence>
<dbReference type="InterPro" id="IPR013149">
    <property type="entry name" value="ADH-like_C"/>
</dbReference>
<dbReference type="InterPro" id="IPR051397">
    <property type="entry name" value="Zn-ADH-like_protein"/>
</dbReference>
<dbReference type="Gene3D" id="3.90.180.10">
    <property type="entry name" value="Medium-chain alcohol dehydrogenases, catalytic domain"/>
    <property type="match status" value="1"/>
</dbReference>
<name>A0AAN6SMK3_9PEZI</name>
<dbReference type="Proteomes" id="UP001303115">
    <property type="component" value="Unassembled WGS sequence"/>
</dbReference>
<organism evidence="3 4">
    <name type="scientific">Parachaetomium inaequale</name>
    <dbReference type="NCBI Taxonomy" id="2588326"/>
    <lineage>
        <taxon>Eukaryota</taxon>
        <taxon>Fungi</taxon>
        <taxon>Dikarya</taxon>
        <taxon>Ascomycota</taxon>
        <taxon>Pezizomycotina</taxon>
        <taxon>Sordariomycetes</taxon>
        <taxon>Sordariomycetidae</taxon>
        <taxon>Sordariales</taxon>
        <taxon>Chaetomiaceae</taxon>
        <taxon>Parachaetomium</taxon>
    </lineage>
</organism>
<reference evidence="4" key="1">
    <citation type="journal article" date="2023" name="Mol. Phylogenet. Evol.">
        <title>Genome-scale phylogeny and comparative genomics of the fungal order Sordariales.</title>
        <authorList>
            <person name="Hensen N."/>
            <person name="Bonometti L."/>
            <person name="Westerberg I."/>
            <person name="Brannstrom I.O."/>
            <person name="Guillou S."/>
            <person name="Cros-Aarteil S."/>
            <person name="Calhoun S."/>
            <person name="Haridas S."/>
            <person name="Kuo A."/>
            <person name="Mondo S."/>
            <person name="Pangilinan J."/>
            <person name="Riley R."/>
            <person name="LaButti K."/>
            <person name="Andreopoulos B."/>
            <person name="Lipzen A."/>
            <person name="Chen C."/>
            <person name="Yan M."/>
            <person name="Daum C."/>
            <person name="Ng V."/>
            <person name="Clum A."/>
            <person name="Steindorff A."/>
            <person name="Ohm R.A."/>
            <person name="Martin F."/>
            <person name="Silar P."/>
            <person name="Natvig D.O."/>
            <person name="Lalanne C."/>
            <person name="Gautier V."/>
            <person name="Ament-Velasquez S.L."/>
            <person name="Kruys A."/>
            <person name="Hutchinson M.I."/>
            <person name="Powell A.J."/>
            <person name="Barry K."/>
            <person name="Miller A.N."/>
            <person name="Grigoriev I.V."/>
            <person name="Debuchy R."/>
            <person name="Gladieux P."/>
            <person name="Hiltunen Thoren M."/>
            <person name="Johannesson H."/>
        </authorList>
    </citation>
    <scope>NUCLEOTIDE SEQUENCE [LARGE SCALE GENOMIC DNA]</scope>
    <source>
        <strain evidence="4">CBS 284.82</strain>
    </source>
</reference>
<dbReference type="Pfam" id="PF08240">
    <property type="entry name" value="ADH_N"/>
    <property type="match status" value="1"/>
</dbReference>
<accession>A0AAN6SMK3</accession>
<dbReference type="SUPFAM" id="SSF50129">
    <property type="entry name" value="GroES-like"/>
    <property type="match status" value="1"/>
</dbReference>
<dbReference type="CDD" id="cd05188">
    <property type="entry name" value="MDR"/>
    <property type="match status" value="1"/>
</dbReference>
<gene>
    <name evidence="3" type="ORF">C8A01DRAFT_50452</name>
</gene>
<comment type="caution">
    <text evidence="3">The sequence shown here is derived from an EMBL/GenBank/DDBJ whole genome shotgun (WGS) entry which is preliminary data.</text>
</comment>
<keyword evidence="4" id="KW-1185">Reference proteome</keyword>
<protein>
    <submittedName>
        <fullName evidence="3">Isopropanol dehydrogenase</fullName>
    </submittedName>
</protein>
<dbReference type="GO" id="GO:0016491">
    <property type="term" value="F:oxidoreductase activity"/>
    <property type="evidence" value="ECO:0007669"/>
    <property type="project" value="TreeGrafter"/>
</dbReference>
<dbReference type="InterPro" id="IPR036291">
    <property type="entry name" value="NAD(P)-bd_dom_sf"/>
</dbReference>
<evidence type="ECO:0000259" key="2">
    <source>
        <dbReference type="Pfam" id="PF08240"/>
    </source>
</evidence>
<dbReference type="Gene3D" id="3.40.50.720">
    <property type="entry name" value="NAD(P)-binding Rossmann-like Domain"/>
    <property type="match status" value="1"/>
</dbReference>
<dbReference type="PANTHER" id="PTHR43677">
    <property type="entry name" value="SHORT-CHAIN DEHYDROGENASE/REDUCTASE"/>
    <property type="match status" value="1"/>
</dbReference>
<feature type="domain" description="Alcohol dehydrogenase-like N-terminal" evidence="2">
    <location>
        <begin position="31"/>
        <end position="139"/>
    </location>
</feature>
<evidence type="ECO:0000259" key="1">
    <source>
        <dbReference type="Pfam" id="PF00107"/>
    </source>
</evidence>
<feature type="domain" description="Alcohol dehydrogenase-like C-terminal" evidence="1">
    <location>
        <begin position="189"/>
        <end position="323"/>
    </location>
</feature>
<dbReference type="Pfam" id="PF00107">
    <property type="entry name" value="ADH_zinc_N"/>
    <property type="match status" value="1"/>
</dbReference>
<dbReference type="InterPro" id="IPR013154">
    <property type="entry name" value="ADH-like_N"/>
</dbReference>
<proteinExistence type="predicted"/>
<dbReference type="EMBL" id="MU854570">
    <property type="protein sequence ID" value="KAK4032847.1"/>
    <property type="molecule type" value="Genomic_DNA"/>
</dbReference>
<evidence type="ECO:0000313" key="3">
    <source>
        <dbReference type="EMBL" id="KAK4032847.1"/>
    </source>
</evidence>
<dbReference type="AlphaFoldDB" id="A0AAN6SMK3"/>
<dbReference type="InterPro" id="IPR011032">
    <property type="entry name" value="GroES-like_sf"/>
</dbReference>
<dbReference type="GO" id="GO:0005739">
    <property type="term" value="C:mitochondrion"/>
    <property type="evidence" value="ECO:0007669"/>
    <property type="project" value="TreeGrafter"/>
</dbReference>